<dbReference type="PANTHER" id="PTHR47447">
    <property type="entry name" value="OS03G0856100 PROTEIN"/>
    <property type="match status" value="1"/>
</dbReference>
<dbReference type="VEuPathDB" id="AmoebaDB:ACA1_062040"/>
<proteinExistence type="predicted"/>
<dbReference type="AlphaFoldDB" id="L8GWY3"/>
<evidence type="ECO:0000256" key="3">
    <source>
        <dbReference type="SAM" id="MobiDB-lite"/>
    </source>
</evidence>
<dbReference type="NCBIfam" id="TIGR00756">
    <property type="entry name" value="PPR"/>
    <property type="match status" value="1"/>
</dbReference>
<dbReference type="KEGG" id="acan:ACA1_062040"/>
<gene>
    <name evidence="4" type="ORF">ACA1_062040</name>
</gene>
<keyword evidence="5" id="KW-1185">Reference proteome</keyword>
<evidence type="ECO:0000313" key="5">
    <source>
        <dbReference type="Proteomes" id="UP000011083"/>
    </source>
</evidence>
<dbReference type="STRING" id="1257118.L8GWY3"/>
<dbReference type="RefSeq" id="XP_004339475.1">
    <property type="nucleotide sequence ID" value="XM_004339427.1"/>
</dbReference>
<dbReference type="PANTHER" id="PTHR47447:SF17">
    <property type="entry name" value="OS12G0638900 PROTEIN"/>
    <property type="match status" value="1"/>
</dbReference>
<evidence type="ECO:0000313" key="4">
    <source>
        <dbReference type="EMBL" id="ELR17462.1"/>
    </source>
</evidence>
<dbReference type="InterPro" id="IPR002885">
    <property type="entry name" value="PPR_rpt"/>
</dbReference>
<feature type="region of interest" description="Disordered" evidence="3">
    <location>
        <begin position="194"/>
        <end position="242"/>
    </location>
</feature>
<dbReference type="Pfam" id="PF01535">
    <property type="entry name" value="PPR"/>
    <property type="match status" value="1"/>
</dbReference>
<keyword evidence="1" id="KW-0677">Repeat</keyword>
<dbReference type="InterPro" id="IPR011990">
    <property type="entry name" value="TPR-like_helical_dom_sf"/>
</dbReference>
<accession>L8GWY3</accession>
<name>L8GWY3_ACACF</name>
<dbReference type="PROSITE" id="PS51375">
    <property type="entry name" value="PPR"/>
    <property type="match status" value="1"/>
</dbReference>
<evidence type="ECO:0000256" key="1">
    <source>
        <dbReference type="ARBA" id="ARBA00022737"/>
    </source>
</evidence>
<feature type="compositionally biased region" description="Basic and acidic residues" evidence="3">
    <location>
        <begin position="233"/>
        <end position="242"/>
    </location>
</feature>
<sequence>MRGIEAKQRLEWVQRALYVRPGPLAQLISFAQRSGDPAFLSQSLAALPKVRMGNTIGYASLVSTLSATNNLDEMFFVYARMKEERVPLNIFSAGALINASLRHNKLERAFEVLHDMKLYNLRIDNGLVNSFVTYFLEKRDVDRLLSVLDALGDRSDLSIDRVSILDELWQRLSSPHEDSSLAYRFIERLSAAVPPASDGTTQSTASGQSQQLHQRQQGETKEGENEGGQGEEGDGRPQESEADKWARVGAYWHGRMDQLLNQLVTRGQLARAHDLTELMVSRWRLQPHKRIITVFIRACITREAAINARGGVISGDDQRRPVQLLDEVGRMVEEGRLEADLITFTALIDANARLRRKATALRFFELMQQRGIKADTTTYRVLLIMCSVLRDKKEGLRLLDQAEREGVGLEMALFTDVVRTIRALPDGATP</sequence>
<feature type="compositionally biased region" description="Low complexity" evidence="3">
    <location>
        <begin position="196"/>
        <end position="215"/>
    </location>
</feature>
<evidence type="ECO:0000256" key="2">
    <source>
        <dbReference type="PROSITE-ProRule" id="PRU00708"/>
    </source>
</evidence>
<feature type="repeat" description="PPR" evidence="2">
    <location>
        <begin position="340"/>
        <end position="374"/>
    </location>
</feature>
<reference evidence="4 5" key="1">
    <citation type="journal article" date="2013" name="Genome Biol.">
        <title>Genome of Acanthamoeba castellanii highlights extensive lateral gene transfer and early evolution of tyrosine kinase signaling.</title>
        <authorList>
            <person name="Clarke M."/>
            <person name="Lohan A.J."/>
            <person name="Liu B."/>
            <person name="Lagkouvardos I."/>
            <person name="Roy S."/>
            <person name="Zafar N."/>
            <person name="Bertelli C."/>
            <person name="Schilde C."/>
            <person name="Kianianmomeni A."/>
            <person name="Burglin T.R."/>
            <person name="Frech C."/>
            <person name="Turcotte B."/>
            <person name="Kopec K.O."/>
            <person name="Synnott J.M."/>
            <person name="Choo C."/>
            <person name="Paponov I."/>
            <person name="Finkler A."/>
            <person name="Soon Heng Tan C."/>
            <person name="Hutchins A.P."/>
            <person name="Weinmeier T."/>
            <person name="Rattei T."/>
            <person name="Chu J.S."/>
            <person name="Gimenez G."/>
            <person name="Irimia M."/>
            <person name="Rigden D.J."/>
            <person name="Fitzpatrick D.A."/>
            <person name="Lorenzo-Morales J."/>
            <person name="Bateman A."/>
            <person name="Chiu C.H."/>
            <person name="Tang P."/>
            <person name="Hegemann P."/>
            <person name="Fromm H."/>
            <person name="Raoult D."/>
            <person name="Greub G."/>
            <person name="Miranda-Saavedra D."/>
            <person name="Chen N."/>
            <person name="Nash P."/>
            <person name="Ginger M.L."/>
            <person name="Horn M."/>
            <person name="Schaap P."/>
            <person name="Caler L."/>
            <person name="Loftus B."/>
        </authorList>
    </citation>
    <scope>NUCLEOTIDE SEQUENCE [LARGE SCALE GENOMIC DNA]</scope>
    <source>
        <strain evidence="4 5">Neff</strain>
    </source>
</reference>
<dbReference type="EMBL" id="KB007974">
    <property type="protein sequence ID" value="ELR17462.1"/>
    <property type="molecule type" value="Genomic_DNA"/>
</dbReference>
<organism evidence="4 5">
    <name type="scientific">Acanthamoeba castellanii (strain ATCC 30010 / Neff)</name>
    <dbReference type="NCBI Taxonomy" id="1257118"/>
    <lineage>
        <taxon>Eukaryota</taxon>
        <taxon>Amoebozoa</taxon>
        <taxon>Discosea</taxon>
        <taxon>Longamoebia</taxon>
        <taxon>Centramoebida</taxon>
        <taxon>Acanthamoebidae</taxon>
        <taxon>Acanthamoeba</taxon>
    </lineage>
</organism>
<dbReference type="GeneID" id="14918125"/>
<protein>
    <submittedName>
        <fullName evidence="4">PPR repeat-containing protein</fullName>
    </submittedName>
</protein>
<dbReference type="Proteomes" id="UP000011083">
    <property type="component" value="Unassembled WGS sequence"/>
</dbReference>
<dbReference type="OrthoDB" id="185373at2759"/>
<dbReference type="Gene3D" id="1.25.40.10">
    <property type="entry name" value="Tetratricopeptide repeat domain"/>
    <property type="match status" value="2"/>
</dbReference>
<dbReference type="Pfam" id="PF13041">
    <property type="entry name" value="PPR_2"/>
    <property type="match status" value="1"/>
</dbReference>